<dbReference type="AlphaFoldDB" id="A0A5E4S579"/>
<protein>
    <submittedName>
        <fullName evidence="1">Uncharacterized protein</fullName>
    </submittedName>
</protein>
<evidence type="ECO:0000313" key="2">
    <source>
        <dbReference type="Proteomes" id="UP000368474"/>
    </source>
</evidence>
<dbReference type="Proteomes" id="UP000368474">
    <property type="component" value="Unassembled WGS sequence"/>
</dbReference>
<organism evidence="1 2">
    <name type="scientific">Pandoraea morbifera</name>
    <dbReference type="NCBI Taxonomy" id="2508300"/>
    <lineage>
        <taxon>Bacteria</taxon>
        <taxon>Pseudomonadati</taxon>
        <taxon>Pseudomonadota</taxon>
        <taxon>Betaproteobacteria</taxon>
        <taxon>Burkholderiales</taxon>
        <taxon>Burkholderiaceae</taxon>
        <taxon>Pandoraea</taxon>
    </lineage>
</organism>
<dbReference type="RefSeq" id="WP_150565305.1">
    <property type="nucleotide sequence ID" value="NZ_CABPSD010000001.1"/>
</dbReference>
<evidence type="ECO:0000313" key="1">
    <source>
        <dbReference type="EMBL" id="VVD69199.1"/>
    </source>
</evidence>
<accession>A0A5E4S579</accession>
<dbReference type="EMBL" id="CABPSD010000001">
    <property type="protein sequence ID" value="VVD69199.1"/>
    <property type="molecule type" value="Genomic_DNA"/>
</dbReference>
<gene>
    <name evidence="1" type="ORF">PMO31116_00510</name>
</gene>
<name>A0A5E4S579_9BURK</name>
<sequence>MEQELFFTRVELGSEIVTTPTLSKFEVTHLRLVAIGQGNVLTHIADVNLMSDKILYDDTRSPNRAFSVVVCEPELFDTHHEELEAYVQFLLDTYYPASPVIKLPAGQMSY</sequence>
<keyword evidence="2" id="KW-1185">Reference proteome</keyword>
<proteinExistence type="predicted"/>
<reference evidence="1 2" key="1">
    <citation type="submission" date="2019-08" db="EMBL/GenBank/DDBJ databases">
        <authorList>
            <person name="Peeters C."/>
        </authorList>
    </citation>
    <scope>NUCLEOTIDE SEQUENCE [LARGE SCALE GENOMIC DNA]</scope>
    <source>
        <strain evidence="1 2">LMG 31116</strain>
    </source>
</reference>